<accession>A0A4Z1G8C4</accession>
<proteinExistence type="predicted"/>
<reference evidence="1 2" key="1">
    <citation type="submission" date="2017-12" db="EMBL/GenBank/DDBJ databases">
        <title>Comparative genomics of Botrytis spp.</title>
        <authorList>
            <person name="Valero-Jimenez C.A."/>
            <person name="Tapia P."/>
            <person name="Veloso J."/>
            <person name="Silva-Moreno E."/>
            <person name="Staats M."/>
            <person name="Valdes J.H."/>
            <person name="Van Kan J.A.L."/>
        </authorList>
    </citation>
    <scope>NUCLEOTIDE SEQUENCE [LARGE SCALE GENOMIC DNA]</scope>
    <source>
        <strain evidence="1 2">Bh0001</strain>
    </source>
</reference>
<evidence type="ECO:0000313" key="2">
    <source>
        <dbReference type="Proteomes" id="UP000297814"/>
    </source>
</evidence>
<gene>
    <name evidence="1" type="ORF">BHYA_0429g00030</name>
</gene>
<dbReference type="Proteomes" id="UP000297814">
    <property type="component" value="Unassembled WGS sequence"/>
</dbReference>
<organism evidence="1 2">
    <name type="scientific">Botrytis hyacinthi</name>
    <dbReference type="NCBI Taxonomy" id="278943"/>
    <lineage>
        <taxon>Eukaryota</taxon>
        <taxon>Fungi</taxon>
        <taxon>Dikarya</taxon>
        <taxon>Ascomycota</taxon>
        <taxon>Pezizomycotina</taxon>
        <taxon>Leotiomycetes</taxon>
        <taxon>Helotiales</taxon>
        <taxon>Sclerotiniaceae</taxon>
        <taxon>Botrytis</taxon>
    </lineage>
</organism>
<sequence>MSRERKIHDLIARQLILVIGLDNEIAQQLAQKGVLRALFNMKLEDLFFRPFCDVQQIMESKDLDDYYTMIGSWMVLHVMLIF</sequence>
<dbReference type="AlphaFoldDB" id="A0A4Z1G8C4"/>
<dbReference type="EMBL" id="PQXK01000426">
    <property type="protein sequence ID" value="TGO31700.1"/>
    <property type="molecule type" value="Genomic_DNA"/>
</dbReference>
<comment type="caution">
    <text evidence="1">The sequence shown here is derived from an EMBL/GenBank/DDBJ whole genome shotgun (WGS) entry which is preliminary data.</text>
</comment>
<protein>
    <submittedName>
        <fullName evidence="1">Uncharacterized protein</fullName>
    </submittedName>
</protein>
<name>A0A4Z1G8C4_9HELO</name>
<evidence type="ECO:0000313" key="1">
    <source>
        <dbReference type="EMBL" id="TGO31700.1"/>
    </source>
</evidence>
<keyword evidence="2" id="KW-1185">Reference proteome</keyword>